<organism evidence="1 2">
    <name type="scientific">Nonomuraea purpurea</name>
    <dbReference type="NCBI Taxonomy" id="1849276"/>
    <lineage>
        <taxon>Bacteria</taxon>
        <taxon>Bacillati</taxon>
        <taxon>Actinomycetota</taxon>
        <taxon>Actinomycetes</taxon>
        <taxon>Streptosporangiales</taxon>
        <taxon>Streptosporangiaceae</taxon>
        <taxon>Nonomuraea</taxon>
    </lineage>
</organism>
<reference evidence="2" key="1">
    <citation type="journal article" date="2019" name="Int. J. Syst. Evol. Microbiol.">
        <title>The Global Catalogue of Microorganisms (GCM) 10K type strain sequencing project: providing services to taxonomists for standard genome sequencing and annotation.</title>
        <authorList>
            <consortium name="The Broad Institute Genomics Platform"/>
            <consortium name="The Broad Institute Genome Sequencing Center for Infectious Disease"/>
            <person name="Wu L."/>
            <person name="Ma J."/>
        </authorList>
    </citation>
    <scope>NUCLEOTIDE SEQUENCE [LARGE SCALE GENOMIC DNA]</scope>
    <source>
        <strain evidence="2">TBRC 1276</strain>
    </source>
</reference>
<name>A0ABV8G1G4_9ACTN</name>
<evidence type="ECO:0000313" key="2">
    <source>
        <dbReference type="Proteomes" id="UP001595851"/>
    </source>
</evidence>
<dbReference type="RefSeq" id="WP_379527938.1">
    <property type="nucleotide sequence ID" value="NZ_JBHSBI010000005.1"/>
</dbReference>
<proteinExistence type="predicted"/>
<accession>A0ABV8G1G4</accession>
<gene>
    <name evidence="1" type="ORF">ACFOY2_11405</name>
</gene>
<keyword evidence="2" id="KW-1185">Reference proteome</keyword>
<sequence length="191" mass="21386">MSRPLVPGLVTEGDTDVLFLSRVIGRQLRALTDYAPRPVDVQAVQYSACRMIKDDERIRQAIHELAGDCHLIFLHSDHRERAKADRHAGREVIPLIPVKETEAWLLADAQVWARVPGADVRRLPAKPREVERISDPKAVLRTVLSGVGHRKVDEHFAFAGDHVDLAVLAQLPAYAEWVDTTSKALRSHGFL</sequence>
<dbReference type="EMBL" id="JBHSBI010000005">
    <property type="protein sequence ID" value="MFC4007833.1"/>
    <property type="molecule type" value="Genomic_DNA"/>
</dbReference>
<protein>
    <recommendedName>
        <fullName evidence="3">DUF4276 family protein</fullName>
    </recommendedName>
</protein>
<evidence type="ECO:0008006" key="3">
    <source>
        <dbReference type="Google" id="ProtNLM"/>
    </source>
</evidence>
<comment type="caution">
    <text evidence="1">The sequence shown here is derived from an EMBL/GenBank/DDBJ whole genome shotgun (WGS) entry which is preliminary data.</text>
</comment>
<dbReference type="Proteomes" id="UP001595851">
    <property type="component" value="Unassembled WGS sequence"/>
</dbReference>
<evidence type="ECO:0000313" key="1">
    <source>
        <dbReference type="EMBL" id="MFC4007833.1"/>
    </source>
</evidence>